<name>A0ABY5L3G3_9SPHN</name>
<proteinExistence type="inferred from homology"/>
<dbReference type="EMBL" id="CP101740">
    <property type="protein sequence ID" value="UUL81490.1"/>
    <property type="molecule type" value="Genomic_DNA"/>
</dbReference>
<dbReference type="PROSITE" id="PS00723">
    <property type="entry name" value="POLYPRENYL_SYNTHASE_1"/>
    <property type="match status" value="1"/>
</dbReference>
<reference evidence="7" key="1">
    <citation type="submission" date="2022-07" db="EMBL/GenBank/DDBJ databases">
        <title>Sphingomonas sp. nov., a novel bacterium isolated from the north slope of the Mount Everest.</title>
        <authorList>
            <person name="Cui X."/>
            <person name="Liu Y."/>
        </authorList>
    </citation>
    <scope>NUCLEOTIDE SEQUENCE</scope>
    <source>
        <strain evidence="7">S5-59</strain>
    </source>
</reference>
<dbReference type="InterPro" id="IPR000092">
    <property type="entry name" value="Polyprenyl_synt"/>
</dbReference>
<evidence type="ECO:0000313" key="8">
    <source>
        <dbReference type="Proteomes" id="UP001058533"/>
    </source>
</evidence>
<keyword evidence="3 6" id="KW-0808">Transferase</keyword>
<dbReference type="PROSITE" id="PS00444">
    <property type="entry name" value="POLYPRENYL_SYNTHASE_2"/>
    <property type="match status" value="1"/>
</dbReference>
<evidence type="ECO:0000256" key="1">
    <source>
        <dbReference type="ARBA" id="ARBA00001946"/>
    </source>
</evidence>
<dbReference type="SUPFAM" id="SSF48576">
    <property type="entry name" value="Terpenoid synthases"/>
    <property type="match status" value="1"/>
</dbReference>
<evidence type="ECO:0000256" key="5">
    <source>
        <dbReference type="ARBA" id="ARBA00022842"/>
    </source>
</evidence>
<comment type="similarity">
    <text evidence="2 6">Belongs to the FPP/GGPP synthase family.</text>
</comment>
<gene>
    <name evidence="7" type="ORF">NMP03_09725</name>
</gene>
<keyword evidence="5" id="KW-0460">Magnesium</keyword>
<keyword evidence="8" id="KW-1185">Reference proteome</keyword>
<protein>
    <submittedName>
        <fullName evidence="7">Polyprenyl synthetase family protein</fullName>
    </submittedName>
</protein>
<accession>A0ABY5L3G3</accession>
<sequence>MNARDPLSDAWSLLGGERARFDAGLLDALHPQRRYLTEIERATYRGGKKLRPLLLLLSARMCSAQEDAPLPAKAVQAAVSLEMLHTATLIHDDIIDEAAQRRGAPSTAAARGTKTAILIGDLQFVQAIRVFAASVETQRDMQLVNHVLDVGFKLCCGELDELDIDPTRSIDELRMRYFRTIDRKTATLFGFACEAGATLADAGERTIYAISQFGWNVGRAFQIMDDVLDFVHPEALAGKGAHADLLAQRMTLPIILALPEFEPDHVLHCVVRGESTDAESIAAAARAVTDSAGLMRAYALARSYTILAIGQLNLVPAGPHRDAAEAIAYHVVDRPFLASPNQPAADRAVA</sequence>
<evidence type="ECO:0000256" key="2">
    <source>
        <dbReference type="ARBA" id="ARBA00006706"/>
    </source>
</evidence>
<dbReference type="InterPro" id="IPR008949">
    <property type="entry name" value="Isoprenoid_synthase_dom_sf"/>
</dbReference>
<evidence type="ECO:0000256" key="3">
    <source>
        <dbReference type="ARBA" id="ARBA00022679"/>
    </source>
</evidence>
<evidence type="ECO:0000256" key="4">
    <source>
        <dbReference type="ARBA" id="ARBA00022723"/>
    </source>
</evidence>
<dbReference type="RefSeq" id="WP_256505172.1">
    <property type="nucleotide sequence ID" value="NZ_CP101740.1"/>
</dbReference>
<dbReference type="SFLD" id="SFLDS00005">
    <property type="entry name" value="Isoprenoid_Synthase_Type_I"/>
    <property type="match status" value="1"/>
</dbReference>
<dbReference type="CDD" id="cd00685">
    <property type="entry name" value="Trans_IPPS_HT"/>
    <property type="match status" value="1"/>
</dbReference>
<evidence type="ECO:0000256" key="6">
    <source>
        <dbReference type="RuleBase" id="RU004466"/>
    </source>
</evidence>
<dbReference type="Proteomes" id="UP001058533">
    <property type="component" value="Chromosome"/>
</dbReference>
<organism evidence="7 8">
    <name type="scientific">Sphingomonas qomolangmaensis</name>
    <dbReference type="NCBI Taxonomy" id="2918765"/>
    <lineage>
        <taxon>Bacteria</taxon>
        <taxon>Pseudomonadati</taxon>
        <taxon>Pseudomonadota</taxon>
        <taxon>Alphaproteobacteria</taxon>
        <taxon>Sphingomonadales</taxon>
        <taxon>Sphingomonadaceae</taxon>
        <taxon>Sphingomonas</taxon>
    </lineage>
</organism>
<dbReference type="PANTHER" id="PTHR12001:SF69">
    <property type="entry name" value="ALL TRANS-POLYPRENYL-DIPHOSPHATE SYNTHASE PDSS1"/>
    <property type="match status" value="1"/>
</dbReference>
<dbReference type="PANTHER" id="PTHR12001">
    <property type="entry name" value="GERANYLGERANYL PYROPHOSPHATE SYNTHASE"/>
    <property type="match status" value="1"/>
</dbReference>
<dbReference type="Pfam" id="PF00348">
    <property type="entry name" value="polyprenyl_synt"/>
    <property type="match status" value="1"/>
</dbReference>
<dbReference type="InterPro" id="IPR033749">
    <property type="entry name" value="Polyprenyl_synt_CS"/>
</dbReference>
<comment type="cofactor">
    <cofactor evidence="1">
        <name>Mg(2+)</name>
        <dbReference type="ChEBI" id="CHEBI:18420"/>
    </cofactor>
</comment>
<dbReference type="Gene3D" id="1.10.600.10">
    <property type="entry name" value="Farnesyl Diphosphate Synthase"/>
    <property type="match status" value="1"/>
</dbReference>
<evidence type="ECO:0000313" key="7">
    <source>
        <dbReference type="EMBL" id="UUL81490.1"/>
    </source>
</evidence>
<keyword evidence="4" id="KW-0479">Metal-binding</keyword>